<dbReference type="InterPro" id="IPR036365">
    <property type="entry name" value="PGBD-like_sf"/>
</dbReference>
<dbReference type="Gene3D" id="1.10.101.10">
    <property type="entry name" value="PGBD-like superfamily/PGBD"/>
    <property type="match status" value="2"/>
</dbReference>
<feature type="chain" id="PRO_5046864793" evidence="1">
    <location>
        <begin position="24"/>
        <end position="377"/>
    </location>
</feature>
<feature type="domain" description="ARB-07466-like C-terminal" evidence="3">
    <location>
        <begin position="64"/>
        <end position="166"/>
    </location>
</feature>
<accession>A0ABU1UL11</accession>
<gene>
    <name evidence="4" type="ORF">J2X11_000717</name>
</gene>
<organism evidence="4 5">
    <name type="scientific">Aeromicrobium panaciterrae</name>
    <dbReference type="NCBI Taxonomy" id="363861"/>
    <lineage>
        <taxon>Bacteria</taxon>
        <taxon>Bacillati</taxon>
        <taxon>Actinomycetota</taxon>
        <taxon>Actinomycetes</taxon>
        <taxon>Propionibacteriales</taxon>
        <taxon>Nocardioidaceae</taxon>
        <taxon>Aeromicrobium</taxon>
    </lineage>
</organism>
<feature type="domain" description="Peptidoglycan binding-like" evidence="2">
    <location>
        <begin position="332"/>
        <end position="374"/>
    </location>
</feature>
<evidence type="ECO:0000313" key="4">
    <source>
        <dbReference type="EMBL" id="MDR7085878.1"/>
    </source>
</evidence>
<sequence length="377" mass="40395">MRRLLLIAFSTVLCLGMFVSAEAAGSPPVTFPTSPKGLKAPVTLPSALDATPKYVPQISCQPSTPPGIRKLRALVLETYQEGGAGNTARKCNEGTSEHADGRAWDWMVNVNDASEKKAAADFLAWLTANHGAKAKRLGIMYVIYNKKIWAVYRESDGWRESSGHTDHIHISFSWNGTRGNTSFWTGELQPTDYGPCIVFAGATAVIRSTPNTKPCPATTTPVRKHPNTLIQLGSKASTVVSAQAALKVKQTKVFDADTRVAIRAYQLAHDLPITGTLDDPTWASLFPSKATDDVTAGYTAEEAAAYGLEHYGDSTLREKSVGKATAFLQLALGLAPADRNGYFGAVTIDAVKKLQADAGLEQTGKVGKSEWQVLAGV</sequence>
<dbReference type="Proteomes" id="UP001257739">
    <property type="component" value="Unassembled WGS sequence"/>
</dbReference>
<keyword evidence="1" id="KW-0732">Signal</keyword>
<proteinExistence type="predicted"/>
<evidence type="ECO:0000259" key="2">
    <source>
        <dbReference type="Pfam" id="PF01471"/>
    </source>
</evidence>
<comment type="caution">
    <text evidence="4">The sequence shown here is derived from an EMBL/GenBank/DDBJ whole genome shotgun (WGS) entry which is preliminary data.</text>
</comment>
<feature type="domain" description="Peptidoglycan binding-like" evidence="2">
    <location>
        <begin position="248"/>
        <end position="285"/>
    </location>
</feature>
<dbReference type="InterPro" id="IPR002477">
    <property type="entry name" value="Peptidoglycan-bd-like"/>
</dbReference>
<feature type="signal peptide" evidence="1">
    <location>
        <begin position="1"/>
        <end position="23"/>
    </location>
</feature>
<dbReference type="RefSeq" id="WP_309966863.1">
    <property type="nucleotide sequence ID" value="NZ_JAVDWH010000001.1"/>
</dbReference>
<evidence type="ECO:0000313" key="5">
    <source>
        <dbReference type="Proteomes" id="UP001257739"/>
    </source>
</evidence>
<dbReference type="InterPro" id="IPR036366">
    <property type="entry name" value="PGBDSf"/>
</dbReference>
<dbReference type="InterPro" id="IPR058593">
    <property type="entry name" value="ARB_07466-like_C"/>
</dbReference>
<dbReference type="EMBL" id="JAVDWH010000001">
    <property type="protein sequence ID" value="MDR7085878.1"/>
    <property type="molecule type" value="Genomic_DNA"/>
</dbReference>
<name>A0ABU1UL11_9ACTN</name>
<dbReference type="SUPFAM" id="SSF47090">
    <property type="entry name" value="PGBD-like"/>
    <property type="match status" value="2"/>
</dbReference>
<evidence type="ECO:0000259" key="3">
    <source>
        <dbReference type="Pfam" id="PF26571"/>
    </source>
</evidence>
<protein>
    <submittedName>
        <fullName evidence="4">Peptidoglycan hydrolase-like protein with peptidoglycan-binding domain</fullName>
    </submittedName>
</protein>
<evidence type="ECO:0000256" key="1">
    <source>
        <dbReference type="SAM" id="SignalP"/>
    </source>
</evidence>
<reference evidence="4 5" key="1">
    <citation type="submission" date="2023-07" db="EMBL/GenBank/DDBJ databases">
        <title>Sorghum-associated microbial communities from plants grown in Nebraska, USA.</title>
        <authorList>
            <person name="Schachtman D."/>
        </authorList>
    </citation>
    <scope>NUCLEOTIDE SEQUENCE [LARGE SCALE GENOMIC DNA]</scope>
    <source>
        <strain evidence="4 5">BE248</strain>
    </source>
</reference>
<dbReference type="Pfam" id="PF26571">
    <property type="entry name" value="VldE"/>
    <property type="match status" value="1"/>
</dbReference>
<keyword evidence="5" id="KW-1185">Reference proteome</keyword>
<dbReference type="Pfam" id="PF01471">
    <property type="entry name" value="PG_binding_1"/>
    <property type="match status" value="2"/>
</dbReference>